<dbReference type="RefSeq" id="WP_118914425.1">
    <property type="nucleotide sequence ID" value="NZ_CBCRVH010000016.1"/>
</dbReference>
<feature type="transmembrane region" description="Helical" evidence="1">
    <location>
        <begin position="187"/>
        <end position="207"/>
    </location>
</feature>
<keyword evidence="1" id="KW-1133">Transmembrane helix</keyword>
<organism evidence="2 3">
    <name type="scientific">Dermacoccus abyssi</name>
    <dbReference type="NCBI Taxonomy" id="322596"/>
    <lineage>
        <taxon>Bacteria</taxon>
        <taxon>Bacillati</taxon>
        <taxon>Actinomycetota</taxon>
        <taxon>Actinomycetes</taxon>
        <taxon>Micrococcales</taxon>
        <taxon>Dermacoccaceae</taxon>
        <taxon>Dermacoccus</taxon>
    </lineage>
</organism>
<dbReference type="AlphaFoldDB" id="A0A417Z254"/>
<proteinExistence type="predicted"/>
<reference evidence="2 3" key="1">
    <citation type="submission" date="2018-08" db="EMBL/GenBank/DDBJ databases">
        <title>Whole genome sequence analysis of Dermacoccus abyssi bacteria isolated from Deep Mariana trench Micromonospora spp reveals genes involved in the environmental adaptation and production of secondary metabolites.</title>
        <authorList>
            <person name="Abdel-Mageed W.M."/>
            <person name="Lehri B."/>
            <person name="Nouioui I."/>
            <person name="Goodfellow I."/>
            <person name="Jaspars M."/>
            <person name="Karlyshev A."/>
        </authorList>
    </citation>
    <scope>NUCLEOTIDE SEQUENCE [LARGE SCALE GENOMIC DNA]</scope>
    <source>
        <strain evidence="2 3">MT1.1</strain>
    </source>
</reference>
<accession>A0A417Z254</accession>
<feature type="transmembrane region" description="Helical" evidence="1">
    <location>
        <begin position="213"/>
        <end position="231"/>
    </location>
</feature>
<dbReference type="EMBL" id="QWLM01000016">
    <property type="protein sequence ID" value="RHW44520.1"/>
    <property type="molecule type" value="Genomic_DNA"/>
</dbReference>
<keyword evidence="1" id="KW-0812">Transmembrane</keyword>
<comment type="caution">
    <text evidence="2">The sequence shown here is derived from an EMBL/GenBank/DDBJ whole genome shotgun (WGS) entry which is preliminary data.</text>
</comment>
<feature type="transmembrane region" description="Helical" evidence="1">
    <location>
        <begin position="114"/>
        <end position="142"/>
    </location>
</feature>
<evidence type="ECO:0000313" key="3">
    <source>
        <dbReference type="Proteomes" id="UP000285376"/>
    </source>
</evidence>
<evidence type="ECO:0000313" key="2">
    <source>
        <dbReference type="EMBL" id="RHW44520.1"/>
    </source>
</evidence>
<protein>
    <submittedName>
        <fullName evidence="2">Uncharacterized protein</fullName>
    </submittedName>
</protein>
<feature type="transmembrane region" description="Helical" evidence="1">
    <location>
        <begin position="80"/>
        <end position="102"/>
    </location>
</feature>
<feature type="transmembrane region" description="Helical" evidence="1">
    <location>
        <begin position="14"/>
        <end position="36"/>
    </location>
</feature>
<evidence type="ECO:0000256" key="1">
    <source>
        <dbReference type="SAM" id="Phobius"/>
    </source>
</evidence>
<gene>
    <name evidence="2" type="ORF">D1832_12430</name>
</gene>
<sequence length="526" mass="56183">MPTERVTEHVSRRLALHAWSATAVVAVGGLLFVLIAPGVGDMWAALARAQAARDGVTLGYWFSWYSGAHPPGGYSVIVPWLSALLGAHLVVALAALAIPWAVALTVTQVRRPIVAVWVATISALLTLGAGRTTFLVGAVIAIGALDAAIRDRRWLASFLVVLSGLASPVAVAFVLVGLGAGFLGKRLSIVPILAGLAFLGVSSWLWGSSGPEGYGWARALISLALLAVFLFANPARPVKVAIVIATFAIVVFSAVPNAMGSNLARLVFAVLPVAVAATARRSNRFTALAVVPSLVWSAYFTAHDLADSRASASSVTVYQPLVDALKRQPGIETSRVEVVADGTHTSAFVLAMGFWLARGYETQADRSLSDAFVDREASISPEHLNGWLRDSSVRYVALNRHPVKRTGEWRTANAQPEGWREVWSNRDWRLFEVSGTKPLIGDGATLRGKSASHLVLNVQPGRGVVVRVRWSSYLHSRIVEEKGPGDASGHPDETPRVILEPSGDGWTMLRLEGSSVARDVELFGRP</sequence>
<feature type="transmembrane region" description="Helical" evidence="1">
    <location>
        <begin position="238"/>
        <end position="256"/>
    </location>
</feature>
<keyword evidence="1" id="KW-0472">Membrane</keyword>
<dbReference type="Proteomes" id="UP000285376">
    <property type="component" value="Unassembled WGS sequence"/>
</dbReference>
<name>A0A417Z254_9MICO</name>
<feature type="transmembrane region" description="Helical" evidence="1">
    <location>
        <begin position="154"/>
        <end position="180"/>
    </location>
</feature>